<evidence type="ECO:0000256" key="2">
    <source>
        <dbReference type="SAM" id="SignalP"/>
    </source>
</evidence>
<name>A0ABT1QRF2_9GAMM</name>
<accession>A0ABT1QRF2</accession>
<dbReference type="InterPro" id="IPR011050">
    <property type="entry name" value="Pectin_lyase_fold/virulence"/>
</dbReference>
<feature type="chain" id="PRO_5046824411" description="Parallel beta helix pectate lyase-like protein" evidence="2">
    <location>
        <begin position="23"/>
        <end position="354"/>
    </location>
</feature>
<comment type="caution">
    <text evidence="3">The sequence shown here is derived from an EMBL/GenBank/DDBJ whole genome shotgun (WGS) entry which is preliminary data.</text>
</comment>
<dbReference type="EMBL" id="JANFQO010000007">
    <property type="protein sequence ID" value="MCQ4164885.1"/>
    <property type="molecule type" value="Genomic_DNA"/>
</dbReference>
<feature type="region of interest" description="Disordered" evidence="1">
    <location>
        <begin position="303"/>
        <end position="327"/>
    </location>
</feature>
<dbReference type="Proteomes" id="UP001165498">
    <property type="component" value="Unassembled WGS sequence"/>
</dbReference>
<sequence length="354" mass="35746">MFPTLRSLVLLVLLAAPGLSSALTTLCVSNSQQLASALQSVNAGLDNLILIKVRRGTYAPPAGSSGFSLSLNTTNRIVDVSGGWSGAANSCTDKTIGASGTLILGGAGGTALKFSLPVSGSYGAVNISDFTFNSPDGGEGACLHGSVSATNTTTVERVRLEGCTSSSYSGSLLLVNSGGVATVRNSVVRGGKGLRTGGINVDSSGGITHLNHLSITANVARLGGNPGGLYVNCNAPCRVHVDNSVVWGNRGNDAFFDINNNGSGSVTLSHVRYGMLNGTVAADGSSFGDPGFVAFGNPGPRSGSPLLNSGRAEVSGGASNFDVDGKPRLQGNAPDIGAHEGIYTGDEIFRDILP</sequence>
<evidence type="ECO:0000313" key="4">
    <source>
        <dbReference type="Proteomes" id="UP001165498"/>
    </source>
</evidence>
<evidence type="ECO:0008006" key="5">
    <source>
        <dbReference type="Google" id="ProtNLM"/>
    </source>
</evidence>
<gene>
    <name evidence="3" type="ORF">NM961_09210</name>
</gene>
<dbReference type="InterPro" id="IPR059226">
    <property type="entry name" value="Choice_anch_Q_dom"/>
</dbReference>
<dbReference type="SUPFAM" id="SSF51126">
    <property type="entry name" value="Pectin lyase-like"/>
    <property type="match status" value="1"/>
</dbReference>
<protein>
    <recommendedName>
        <fullName evidence="5">Parallel beta helix pectate lyase-like protein</fullName>
    </recommendedName>
</protein>
<proteinExistence type="predicted"/>
<dbReference type="RefSeq" id="WP_255913873.1">
    <property type="nucleotide sequence ID" value="NZ_JANFQO010000007.1"/>
</dbReference>
<keyword evidence="2" id="KW-0732">Signal</keyword>
<feature type="signal peptide" evidence="2">
    <location>
        <begin position="1"/>
        <end position="22"/>
    </location>
</feature>
<reference evidence="3" key="1">
    <citation type="submission" date="2022-07" db="EMBL/GenBank/DDBJ databases">
        <title>Tahibacter sp., a new gammaproteobacterium isolated from the silt sample collected at pig farm.</title>
        <authorList>
            <person name="Chen H."/>
        </authorList>
    </citation>
    <scope>NUCLEOTIDE SEQUENCE</scope>
    <source>
        <strain evidence="3">P2K</strain>
    </source>
</reference>
<organism evidence="3 4">
    <name type="scientific">Tahibacter harae</name>
    <dbReference type="NCBI Taxonomy" id="2963937"/>
    <lineage>
        <taxon>Bacteria</taxon>
        <taxon>Pseudomonadati</taxon>
        <taxon>Pseudomonadota</taxon>
        <taxon>Gammaproteobacteria</taxon>
        <taxon>Lysobacterales</taxon>
        <taxon>Rhodanobacteraceae</taxon>
        <taxon>Tahibacter</taxon>
    </lineage>
</organism>
<evidence type="ECO:0000256" key="1">
    <source>
        <dbReference type="SAM" id="MobiDB-lite"/>
    </source>
</evidence>
<evidence type="ECO:0000313" key="3">
    <source>
        <dbReference type="EMBL" id="MCQ4164885.1"/>
    </source>
</evidence>
<dbReference type="NCBIfam" id="NF041518">
    <property type="entry name" value="choice_anch_Q"/>
    <property type="match status" value="1"/>
</dbReference>
<keyword evidence="4" id="KW-1185">Reference proteome</keyword>